<feature type="binding site" evidence="6">
    <location>
        <position position="141"/>
    </location>
    <ligand>
        <name>(3R)-3-methyl-D-ornithine</name>
        <dbReference type="ChEBI" id="CHEBI:64642"/>
    </ligand>
</feature>
<reference evidence="8" key="1">
    <citation type="journal article" date="2021" name="PeerJ">
        <title>Extensive microbial diversity within the chicken gut microbiome revealed by metagenomics and culture.</title>
        <authorList>
            <person name="Gilroy R."/>
            <person name="Ravi A."/>
            <person name="Getino M."/>
            <person name="Pursley I."/>
            <person name="Horton D.L."/>
            <person name="Alikhan N.F."/>
            <person name="Baker D."/>
            <person name="Gharbi K."/>
            <person name="Hall N."/>
            <person name="Watson M."/>
            <person name="Adriaenssens E.M."/>
            <person name="Foster-Nyarko E."/>
            <person name="Jarju S."/>
            <person name="Secka A."/>
            <person name="Antonio M."/>
            <person name="Oren A."/>
            <person name="Chaudhuri R.R."/>
            <person name="La Ragione R."/>
            <person name="Hildebrand F."/>
            <person name="Pallen M.J."/>
        </authorList>
    </citation>
    <scope>NUCLEOTIDE SEQUENCE</scope>
    <source>
        <strain evidence="8">USAMLcec3-2134</strain>
    </source>
</reference>
<name>A0A9D2MQ07_9FIRM</name>
<dbReference type="NCBIfam" id="TIGR03956">
    <property type="entry name" value="rSAM_HydE"/>
    <property type="match status" value="1"/>
</dbReference>
<evidence type="ECO:0000256" key="3">
    <source>
        <dbReference type="ARBA" id="ARBA00023004"/>
    </source>
</evidence>
<dbReference type="InterPro" id="IPR034422">
    <property type="entry name" value="HydE/PylB-like"/>
</dbReference>
<dbReference type="CDD" id="cd01335">
    <property type="entry name" value="Radical_SAM"/>
    <property type="match status" value="1"/>
</dbReference>
<dbReference type="PIRSF" id="PIRSF004762">
    <property type="entry name" value="CHP00423"/>
    <property type="match status" value="1"/>
</dbReference>
<dbReference type="SFLD" id="SFLDS00029">
    <property type="entry name" value="Radical_SAM"/>
    <property type="match status" value="1"/>
</dbReference>
<dbReference type="SFLD" id="SFLDG01082">
    <property type="entry name" value="B12-binding_domain_containing"/>
    <property type="match status" value="1"/>
</dbReference>
<feature type="binding site" evidence="6">
    <location>
        <position position="186"/>
    </location>
    <ligand>
        <name>S-adenosyl-L-methionine</name>
        <dbReference type="ChEBI" id="CHEBI:59789"/>
    </ligand>
</feature>
<comment type="caution">
    <text evidence="8">The sequence shown here is derived from an EMBL/GenBank/DDBJ whole genome shotgun (WGS) entry which is preliminary data.</text>
</comment>
<dbReference type="PROSITE" id="PS51918">
    <property type="entry name" value="RADICAL_SAM"/>
    <property type="match status" value="1"/>
</dbReference>
<dbReference type="SFLD" id="SFLDG01280">
    <property type="entry name" value="HydE/PylB-like"/>
    <property type="match status" value="1"/>
</dbReference>
<feature type="binding site" evidence="5">
    <location>
        <position position="73"/>
    </location>
    <ligand>
        <name>[4Fe-4S] cluster</name>
        <dbReference type="ChEBI" id="CHEBI:49883"/>
        <note>4Fe-4S-S-AdoMet</note>
    </ligand>
</feature>
<evidence type="ECO:0000256" key="5">
    <source>
        <dbReference type="PIRSR" id="PIRSR004762-1"/>
    </source>
</evidence>
<feature type="binding site" evidence="6">
    <location>
        <position position="166"/>
    </location>
    <ligand>
        <name>S-adenosyl-L-methionine</name>
        <dbReference type="ChEBI" id="CHEBI:59789"/>
    </ligand>
</feature>
<evidence type="ECO:0000313" key="8">
    <source>
        <dbReference type="EMBL" id="HJB90281.1"/>
    </source>
</evidence>
<dbReference type="SMART" id="SM00729">
    <property type="entry name" value="Elp3"/>
    <property type="match status" value="1"/>
</dbReference>
<dbReference type="Gene3D" id="3.20.20.70">
    <property type="entry name" value="Aldolase class I"/>
    <property type="match status" value="1"/>
</dbReference>
<feature type="binding site" evidence="5">
    <location>
        <position position="66"/>
    </location>
    <ligand>
        <name>[4Fe-4S] cluster</name>
        <dbReference type="ChEBI" id="CHEBI:49883"/>
        <note>4Fe-4S-S-AdoMet</note>
    </ligand>
</feature>
<dbReference type="InterPro" id="IPR013785">
    <property type="entry name" value="Aldolase_TIM"/>
</dbReference>
<keyword evidence="1 5" id="KW-0949">S-adenosyl-L-methionine</keyword>
<dbReference type="InterPro" id="IPR024021">
    <property type="entry name" value="FeFe-hyd_HydE_rSAM"/>
</dbReference>
<dbReference type="GO" id="GO:0046872">
    <property type="term" value="F:metal ion binding"/>
    <property type="evidence" value="ECO:0007669"/>
    <property type="project" value="UniProtKB-KW"/>
</dbReference>
<dbReference type="InterPro" id="IPR006638">
    <property type="entry name" value="Elp3/MiaA/NifB-like_rSAM"/>
</dbReference>
<evidence type="ECO:0000313" key="9">
    <source>
        <dbReference type="Proteomes" id="UP000886883"/>
    </source>
</evidence>
<dbReference type="PANTHER" id="PTHR43726:SF1">
    <property type="entry name" value="BIOTIN SYNTHASE"/>
    <property type="match status" value="1"/>
</dbReference>
<keyword evidence="3 5" id="KW-0408">Iron</keyword>
<dbReference type="Pfam" id="PF04055">
    <property type="entry name" value="Radical_SAM"/>
    <property type="match status" value="1"/>
</dbReference>
<dbReference type="Proteomes" id="UP000886883">
    <property type="component" value="Unassembled WGS sequence"/>
</dbReference>
<gene>
    <name evidence="8" type="primary">hydE</name>
    <name evidence="8" type="ORF">H9763_02310</name>
</gene>
<dbReference type="EMBL" id="DWXE01000007">
    <property type="protein sequence ID" value="HJB90281.1"/>
    <property type="molecule type" value="Genomic_DNA"/>
</dbReference>
<keyword evidence="2" id="KW-0479">Metal-binding</keyword>
<keyword evidence="4 5" id="KW-0411">Iron-sulfur</keyword>
<dbReference type="GO" id="GO:0051539">
    <property type="term" value="F:4 iron, 4 sulfur cluster binding"/>
    <property type="evidence" value="ECO:0007669"/>
    <property type="project" value="UniProtKB-KW"/>
</dbReference>
<dbReference type="InterPro" id="IPR058240">
    <property type="entry name" value="rSAM_sf"/>
</dbReference>
<feature type="domain" description="Radical SAM core" evidence="7">
    <location>
        <begin position="48"/>
        <end position="274"/>
    </location>
</feature>
<evidence type="ECO:0000259" key="7">
    <source>
        <dbReference type="PROSITE" id="PS51918"/>
    </source>
</evidence>
<comment type="cofactor">
    <cofactor evidence="5">
        <name>[4Fe-4S] cluster</name>
        <dbReference type="ChEBI" id="CHEBI:49883"/>
    </cofactor>
    <text evidence="5">Binds 1 [4Fe-4S] cluster. The cluster is coordinated with 3 cysteines and an exchangeable S-adenosyl-L-methionine.</text>
</comment>
<dbReference type="PANTHER" id="PTHR43726">
    <property type="entry name" value="3-METHYLORNITHINE SYNTHASE"/>
    <property type="match status" value="1"/>
</dbReference>
<dbReference type="SFLD" id="SFLDG01060">
    <property type="entry name" value="BATS_domain_containing"/>
    <property type="match status" value="1"/>
</dbReference>
<evidence type="ECO:0000256" key="1">
    <source>
        <dbReference type="ARBA" id="ARBA00022691"/>
    </source>
</evidence>
<dbReference type="AlphaFoldDB" id="A0A9D2MQ07"/>
<accession>A0A9D2MQ07</accession>
<evidence type="ECO:0000256" key="2">
    <source>
        <dbReference type="ARBA" id="ARBA00022723"/>
    </source>
</evidence>
<protein>
    <submittedName>
        <fullName evidence="8">[FeFe] hydrogenase H-cluster radical SAM maturase HydE</fullName>
    </submittedName>
</protein>
<reference evidence="8" key="2">
    <citation type="submission" date="2021-04" db="EMBL/GenBank/DDBJ databases">
        <authorList>
            <person name="Gilroy R."/>
        </authorList>
    </citation>
    <scope>NUCLEOTIDE SEQUENCE</scope>
    <source>
        <strain evidence="8">USAMLcec3-2134</strain>
    </source>
</reference>
<keyword evidence="5" id="KW-0004">4Fe-4S</keyword>
<proteinExistence type="predicted"/>
<feature type="binding site" evidence="5">
    <location>
        <position position="70"/>
    </location>
    <ligand>
        <name>[4Fe-4S] cluster</name>
        <dbReference type="ChEBI" id="CHEBI:49883"/>
        <note>4Fe-4S-S-AdoMet</note>
    </ligand>
</feature>
<feature type="binding site" evidence="6">
    <location>
        <position position="237"/>
    </location>
    <ligand>
        <name>S-adenosyl-L-methionine</name>
        <dbReference type="ChEBI" id="CHEBI:59789"/>
    </ligand>
</feature>
<dbReference type="SUPFAM" id="SSF102114">
    <property type="entry name" value="Radical SAM enzymes"/>
    <property type="match status" value="1"/>
</dbReference>
<organism evidence="8 9">
    <name type="scientific">Candidatus Eisenbergiella merdigallinarum</name>
    <dbReference type="NCBI Taxonomy" id="2838552"/>
    <lineage>
        <taxon>Bacteria</taxon>
        <taxon>Bacillati</taxon>
        <taxon>Bacillota</taxon>
        <taxon>Clostridia</taxon>
        <taxon>Lachnospirales</taxon>
        <taxon>Lachnospiraceae</taxon>
        <taxon>Eisenbergiella</taxon>
    </lineage>
</organism>
<dbReference type="GO" id="GO:0016740">
    <property type="term" value="F:transferase activity"/>
    <property type="evidence" value="ECO:0007669"/>
    <property type="project" value="TreeGrafter"/>
</dbReference>
<evidence type="ECO:0000256" key="6">
    <source>
        <dbReference type="PIRSR" id="PIRSR004762-2"/>
    </source>
</evidence>
<evidence type="ECO:0000256" key="4">
    <source>
        <dbReference type="ARBA" id="ARBA00023014"/>
    </source>
</evidence>
<dbReference type="InterPro" id="IPR007197">
    <property type="entry name" value="rSAM"/>
</dbReference>
<dbReference type="SFLD" id="SFLDF00348">
    <property type="entry name" value="FeFe_hydrogenase_maturase_(Hyd"/>
    <property type="match status" value="1"/>
</dbReference>
<sequence>MNREKESCVKALEEGKRLTRSQWKTLVSDPDGEDAEILAQKARRIREERYGRAVFIRGLIEFTDYCRNDCYYCGIRKSNGRAARYRLTREEILECCRQGYALGFRTFVLQGGEDPFFTDERMAELISAIKGEFRDCALTLSIGEREEESYRAFRKAGADRYLLRHETADPEHYRLLHPAGMSLERRMGCLRCLKELGFQTGAGFMVGSPGQTPDTLAADLEFLQELRPEMVGIGPFLPHRDTPFCGRPGGSVELTLYLLSLVRILLPDALLPATTALGTAAADGREAGILAGANVVMPNLSPAGAREKYQLYDGKLCTGNEAAENLEALRRSMEAIGYRVVVDRGDYRGMIGG</sequence>